<name>A0A0D2D8W5_9EURO</name>
<proteinExistence type="predicted"/>
<dbReference type="AlphaFoldDB" id="A0A0D2D8W5"/>
<protein>
    <submittedName>
        <fullName evidence="1">Uncharacterized protein</fullName>
    </submittedName>
</protein>
<gene>
    <name evidence="1" type="ORF">PV05_03279</name>
</gene>
<dbReference type="HOGENOM" id="CLU_1749656_0_0_1"/>
<dbReference type="OrthoDB" id="10261904at2759"/>
<sequence>MQRRGVYWIIPENTKGFSLRSSKNLVIKEADRLRDLDFGPILDKILKGLYRAEGPTCSLQRCRARLRLCSESACRVAIMLQRSGFLYNTSAWSTPTGGAVGRVEQVSAQITKLARGQQRGVPCDRYTFGRCNRQRKKIRCLLVCPTCEE</sequence>
<evidence type="ECO:0000313" key="1">
    <source>
        <dbReference type="EMBL" id="KIW58782.1"/>
    </source>
</evidence>
<evidence type="ECO:0000313" key="2">
    <source>
        <dbReference type="Proteomes" id="UP000054342"/>
    </source>
</evidence>
<reference evidence="1 2" key="1">
    <citation type="submission" date="2015-01" db="EMBL/GenBank/DDBJ databases">
        <title>The Genome Sequence of Exophiala xenobiotica CBS118157.</title>
        <authorList>
            <consortium name="The Broad Institute Genomics Platform"/>
            <person name="Cuomo C."/>
            <person name="de Hoog S."/>
            <person name="Gorbushina A."/>
            <person name="Stielow B."/>
            <person name="Teixiera M."/>
            <person name="Abouelleil A."/>
            <person name="Chapman S.B."/>
            <person name="Priest M."/>
            <person name="Young S.K."/>
            <person name="Wortman J."/>
            <person name="Nusbaum C."/>
            <person name="Birren B."/>
        </authorList>
    </citation>
    <scope>NUCLEOTIDE SEQUENCE [LARGE SCALE GENOMIC DNA]</scope>
    <source>
        <strain evidence="1 2">CBS 118157</strain>
    </source>
</reference>
<dbReference type="Proteomes" id="UP000054342">
    <property type="component" value="Unassembled WGS sequence"/>
</dbReference>
<dbReference type="GeneID" id="25325187"/>
<keyword evidence="2" id="KW-1185">Reference proteome</keyword>
<organism evidence="1 2">
    <name type="scientific">Exophiala xenobiotica</name>
    <dbReference type="NCBI Taxonomy" id="348802"/>
    <lineage>
        <taxon>Eukaryota</taxon>
        <taxon>Fungi</taxon>
        <taxon>Dikarya</taxon>
        <taxon>Ascomycota</taxon>
        <taxon>Pezizomycotina</taxon>
        <taxon>Eurotiomycetes</taxon>
        <taxon>Chaetothyriomycetidae</taxon>
        <taxon>Chaetothyriales</taxon>
        <taxon>Herpotrichiellaceae</taxon>
        <taxon>Exophiala</taxon>
    </lineage>
</organism>
<accession>A0A0D2D8W5</accession>
<dbReference type="EMBL" id="KN847318">
    <property type="protein sequence ID" value="KIW58782.1"/>
    <property type="molecule type" value="Genomic_DNA"/>
</dbReference>
<dbReference type="RefSeq" id="XP_013319366.1">
    <property type="nucleotide sequence ID" value="XM_013463912.1"/>
</dbReference>
<dbReference type="STRING" id="348802.A0A0D2D8W5"/>